<dbReference type="Gene3D" id="2.40.160.50">
    <property type="entry name" value="membrane protein fhac: a member of the omp85/tpsb transporter family"/>
    <property type="match status" value="1"/>
</dbReference>
<sequence>MKKRYLALLLLASFAEAKTIKEIKFDGLLHLSPTIAKEMVGLHPGEQLDMQKIDEAIKKFYAQGYFKDIWVEEENGKVIFHFVEKPLIAAIEVLGYLENKKEELDDILGLKKGDIYDEAAIEKAKEHIKQKARSQGFFDTVVEVDTEKVGENSVKVTFIVNKGEKITIEDLTLCGAKTFDKDDIEDVVANRERNKYLGWMIGFNSGELKLDQLELDAARIKNLYLTKGYLDAQVSDPFLRVDFDNYKAKLRYHVQEGQKYSVASVDIKLLEPIIKKEQLLEDLRLTPGKVFNIEKMRKDIETIKRKVADLGYAFVRIAPDFQKDEKNHTVKIRYIINPGEKVYIKDVIISGNQRTLDRVIRREVYLAPGDVYNYTDLIESKNALRRTGFFSDVKIEERRVGPNEMNLLVRVKEMPTGNIMVGGGYSSYEGFLINASINDKNIFGSGIDGNFQIDYSSKSLRFNLGITNPRVFDSDYSLGLNLYNTKFEYYDYTQERKGGSLSVGKRFTRHLSGSLTYAYEKNKLSDVQFDNIYFQEGTYTKSAFIPRVVFDNTDDYYLPRSGMNISGSIEYAGVGGDEKYTKFFLHGGYYYGLEELIDYDLILRAKGRVGYIVDNGNLPVFEKFYLGGIRTLRGYETASLSPKDSQGRLIGGKEMFSASLEASIPMIKSSNMRLTFFVDYGGIGEDSFSEITRAGAGAAIEWFSPMGPIQLVFAHALNDEEGDRVSNFEFSVGTRF</sequence>
<evidence type="ECO:0000256" key="6">
    <source>
        <dbReference type="ARBA" id="ARBA00023136"/>
    </source>
</evidence>
<dbReference type="InterPro" id="IPR039910">
    <property type="entry name" value="D15-like"/>
</dbReference>
<dbReference type="RefSeq" id="WP_084275333.1">
    <property type="nucleotide sequence ID" value="NZ_AP026671.1"/>
</dbReference>
<evidence type="ECO:0000256" key="7">
    <source>
        <dbReference type="ARBA" id="ARBA00023237"/>
    </source>
</evidence>
<reference evidence="11" key="1">
    <citation type="submission" date="2017-04" db="EMBL/GenBank/DDBJ databases">
        <authorList>
            <person name="Varghese N."/>
            <person name="Submissions S."/>
        </authorList>
    </citation>
    <scope>NUCLEOTIDE SEQUENCE [LARGE SCALE GENOMIC DNA]</scope>
    <source>
        <strain evidence="11">DSM 16512</strain>
    </source>
</reference>
<keyword evidence="4" id="KW-0732">Signal</keyword>
<feature type="domain" description="POTRA" evidence="9">
    <location>
        <begin position="260"/>
        <end position="339"/>
    </location>
</feature>
<evidence type="ECO:0000256" key="2">
    <source>
        <dbReference type="ARBA" id="ARBA00022452"/>
    </source>
</evidence>
<comment type="subcellular location">
    <subcellularLocation>
        <location evidence="1">Membrane</location>
    </subcellularLocation>
</comment>
<keyword evidence="5" id="KW-0677">Repeat</keyword>
<dbReference type="Gene3D" id="3.10.20.310">
    <property type="entry name" value="membrane protein fhac"/>
    <property type="match status" value="5"/>
</dbReference>
<protein>
    <recommendedName>
        <fullName evidence="8">Outer membrane protein assembly factor BamA</fullName>
    </recommendedName>
</protein>
<dbReference type="GO" id="GO:0071709">
    <property type="term" value="P:membrane assembly"/>
    <property type="evidence" value="ECO:0007669"/>
    <property type="project" value="InterPro"/>
</dbReference>
<evidence type="ECO:0000256" key="3">
    <source>
        <dbReference type="ARBA" id="ARBA00022692"/>
    </source>
</evidence>
<proteinExistence type="inferred from homology"/>
<evidence type="ECO:0000256" key="4">
    <source>
        <dbReference type="ARBA" id="ARBA00022729"/>
    </source>
</evidence>
<keyword evidence="7" id="KW-0998">Cell outer membrane</keyword>
<evidence type="ECO:0000256" key="5">
    <source>
        <dbReference type="ARBA" id="ARBA00022737"/>
    </source>
</evidence>
<dbReference type="InterPro" id="IPR034746">
    <property type="entry name" value="POTRA"/>
</dbReference>
<feature type="domain" description="POTRA" evidence="9">
    <location>
        <begin position="18"/>
        <end position="85"/>
    </location>
</feature>
<dbReference type="Pfam" id="PF07244">
    <property type="entry name" value="POTRA"/>
    <property type="match status" value="5"/>
</dbReference>
<organism evidence="10 11">
    <name type="scientific">Nitratiruptor tergarcus DSM 16512</name>
    <dbReference type="NCBI Taxonomy" id="1069081"/>
    <lineage>
        <taxon>Bacteria</taxon>
        <taxon>Pseudomonadati</taxon>
        <taxon>Campylobacterota</taxon>
        <taxon>Epsilonproteobacteria</taxon>
        <taxon>Nautiliales</taxon>
        <taxon>Nitratiruptoraceae</taxon>
        <taxon>Nitratiruptor</taxon>
    </lineage>
</organism>
<keyword evidence="2" id="KW-1134">Transmembrane beta strand</keyword>
<dbReference type="Pfam" id="PF01103">
    <property type="entry name" value="Omp85"/>
    <property type="match status" value="1"/>
</dbReference>
<dbReference type="STRING" id="1069081.SAMN05660197_0882"/>
<accession>A0A1W1WS05</accession>
<evidence type="ECO:0000313" key="10">
    <source>
        <dbReference type="EMBL" id="SMC09084.1"/>
    </source>
</evidence>
<feature type="domain" description="POTRA" evidence="9">
    <location>
        <begin position="342"/>
        <end position="414"/>
    </location>
</feature>
<dbReference type="HAMAP" id="MF_01430">
    <property type="entry name" value="OM_assembly_BamA"/>
    <property type="match status" value="1"/>
</dbReference>
<dbReference type="AlphaFoldDB" id="A0A1W1WS05"/>
<dbReference type="NCBIfam" id="TIGR03303">
    <property type="entry name" value="OM_YaeT"/>
    <property type="match status" value="1"/>
</dbReference>
<evidence type="ECO:0000256" key="1">
    <source>
        <dbReference type="ARBA" id="ARBA00004370"/>
    </source>
</evidence>
<dbReference type="Proteomes" id="UP000192602">
    <property type="component" value="Unassembled WGS sequence"/>
</dbReference>
<dbReference type="OrthoDB" id="9803054at2"/>
<keyword evidence="11" id="KW-1185">Reference proteome</keyword>
<dbReference type="PROSITE" id="PS51779">
    <property type="entry name" value="POTRA"/>
    <property type="match status" value="3"/>
</dbReference>
<dbReference type="PIRSF" id="PIRSF006076">
    <property type="entry name" value="OM_assembly_OMP85"/>
    <property type="match status" value="1"/>
</dbReference>
<keyword evidence="6" id="KW-0472">Membrane</keyword>
<name>A0A1W1WS05_9BACT</name>
<keyword evidence="3" id="KW-0812">Transmembrane</keyword>
<dbReference type="InterPro" id="IPR010827">
    <property type="entry name" value="BamA/TamA_POTRA"/>
</dbReference>
<dbReference type="GO" id="GO:0009279">
    <property type="term" value="C:cell outer membrane"/>
    <property type="evidence" value="ECO:0007669"/>
    <property type="project" value="UniProtKB-UniRule"/>
</dbReference>
<dbReference type="InterPro" id="IPR000184">
    <property type="entry name" value="Bac_surfAg_D15"/>
</dbReference>
<gene>
    <name evidence="10" type="ORF">SAMN05660197_0882</name>
</gene>
<evidence type="ECO:0000313" key="11">
    <source>
        <dbReference type="Proteomes" id="UP000192602"/>
    </source>
</evidence>
<evidence type="ECO:0000259" key="9">
    <source>
        <dbReference type="PROSITE" id="PS51779"/>
    </source>
</evidence>
<dbReference type="PANTHER" id="PTHR12815">
    <property type="entry name" value="SORTING AND ASSEMBLY MACHINERY SAMM50 PROTEIN FAMILY MEMBER"/>
    <property type="match status" value="1"/>
</dbReference>
<dbReference type="PANTHER" id="PTHR12815:SF23">
    <property type="entry name" value="OUTER MEMBRANE PROTEIN ASSEMBLY FACTOR BAMA"/>
    <property type="match status" value="1"/>
</dbReference>
<dbReference type="InterPro" id="IPR023707">
    <property type="entry name" value="OM_assembly_BamA"/>
</dbReference>
<evidence type="ECO:0000256" key="8">
    <source>
        <dbReference type="NCBIfam" id="TIGR03303"/>
    </source>
</evidence>
<dbReference type="EMBL" id="FWWZ01000001">
    <property type="protein sequence ID" value="SMC09084.1"/>
    <property type="molecule type" value="Genomic_DNA"/>
</dbReference>